<evidence type="ECO:0000256" key="2">
    <source>
        <dbReference type="ARBA" id="ARBA00022692"/>
    </source>
</evidence>
<protein>
    <submittedName>
        <fullName evidence="6">Uncharacterized protein</fullName>
    </submittedName>
</protein>
<dbReference type="EMBL" id="PDNB01000047">
    <property type="protein sequence ID" value="PGH13338.1"/>
    <property type="molecule type" value="Genomic_DNA"/>
</dbReference>
<keyword evidence="7" id="KW-1185">Reference proteome</keyword>
<feature type="transmembrane region" description="Helical" evidence="5">
    <location>
        <begin position="451"/>
        <end position="475"/>
    </location>
</feature>
<name>A0A2B7XXP8_9EURO</name>
<evidence type="ECO:0000256" key="3">
    <source>
        <dbReference type="ARBA" id="ARBA00022989"/>
    </source>
</evidence>
<dbReference type="SUPFAM" id="SSF144083">
    <property type="entry name" value="Magnesium transport protein CorA, transmembrane region"/>
    <property type="match status" value="1"/>
</dbReference>
<dbReference type="STRING" id="1447875.A0A2B7XXP8"/>
<sequence length="491" mass="54946">MARGMQPYVDAIAGCRAQFPELDQLLQFAQQPTRCQPRVSLLEFTASGTVREQKIDRLAQLYEYWQTTTNTGINGRLYVVEDLSPEYLEALGNKFRVHPGYFLKYLYLPIFLKGDGHSLNSRLPLQPASSVNSNIRTGMSLRYYDLVMDRPSFVSTNVTRKSVRTSPLLNGEFITSTLRNASLYVEPPSPGEPWFALMMVDAPSRGRQGLASISKSSNDFWSTDIFAQTKRTPKPSADAGLFDSITEFWTHRATPSDIDAVNQSPEDSLASFAAKAVTPSWLIVLEFISGLLSHSEYSTYEFENMNPNDSSPAKIREELTELRRALAIVNRTRRRILWYIDHVRINLQALGYPVGLSELQLSSAGSQNTTKTGTDEFAIIHSRLLFTHARAESLLPVVLGTCSILGAQQSGLEAKQVSMLTSLAALFIPITTAAAIFSMSDEYLPGATRFWIFWAVAVPLVIVVVLAMYRLVWAWEAMKEVKARMKMKLAK</sequence>
<gene>
    <name evidence="6" type="ORF">AJ79_03755</name>
</gene>
<dbReference type="AlphaFoldDB" id="A0A2B7XXP8"/>
<feature type="transmembrane region" description="Helical" evidence="5">
    <location>
        <begin position="417"/>
        <end position="439"/>
    </location>
</feature>
<keyword evidence="2 5" id="KW-0812">Transmembrane</keyword>
<reference evidence="6 7" key="1">
    <citation type="submission" date="2017-10" db="EMBL/GenBank/DDBJ databases">
        <title>Comparative genomics in systemic dimorphic fungi from Ajellomycetaceae.</title>
        <authorList>
            <person name="Munoz J.F."/>
            <person name="Mcewen J.G."/>
            <person name="Clay O.K."/>
            <person name="Cuomo C.A."/>
        </authorList>
    </citation>
    <scope>NUCLEOTIDE SEQUENCE [LARGE SCALE GENOMIC DNA]</scope>
    <source>
        <strain evidence="6 7">UAMH5409</strain>
    </source>
</reference>
<organism evidence="6 7">
    <name type="scientific">Helicocarpus griseus UAMH5409</name>
    <dbReference type="NCBI Taxonomy" id="1447875"/>
    <lineage>
        <taxon>Eukaryota</taxon>
        <taxon>Fungi</taxon>
        <taxon>Dikarya</taxon>
        <taxon>Ascomycota</taxon>
        <taxon>Pezizomycotina</taxon>
        <taxon>Eurotiomycetes</taxon>
        <taxon>Eurotiomycetidae</taxon>
        <taxon>Onygenales</taxon>
        <taxon>Ajellomycetaceae</taxon>
        <taxon>Helicocarpus</taxon>
    </lineage>
</organism>
<dbReference type="GO" id="GO:0016020">
    <property type="term" value="C:membrane"/>
    <property type="evidence" value="ECO:0007669"/>
    <property type="project" value="UniProtKB-SubCell"/>
</dbReference>
<dbReference type="OrthoDB" id="3231000at2759"/>
<proteinExistence type="predicted"/>
<evidence type="ECO:0000313" key="7">
    <source>
        <dbReference type="Proteomes" id="UP000223968"/>
    </source>
</evidence>
<accession>A0A2B7XXP8</accession>
<dbReference type="Proteomes" id="UP000223968">
    <property type="component" value="Unassembled WGS sequence"/>
</dbReference>
<evidence type="ECO:0000313" key="6">
    <source>
        <dbReference type="EMBL" id="PGH13338.1"/>
    </source>
</evidence>
<dbReference type="InterPro" id="IPR045863">
    <property type="entry name" value="CorA_TM1_TM2"/>
</dbReference>
<keyword evidence="4 5" id="KW-0472">Membrane</keyword>
<evidence type="ECO:0000256" key="5">
    <source>
        <dbReference type="SAM" id="Phobius"/>
    </source>
</evidence>
<keyword evidence="3 5" id="KW-1133">Transmembrane helix</keyword>
<comment type="subcellular location">
    <subcellularLocation>
        <location evidence="1">Membrane</location>
        <topology evidence="1">Multi-pass membrane protein</topology>
    </subcellularLocation>
</comment>
<evidence type="ECO:0000256" key="4">
    <source>
        <dbReference type="ARBA" id="ARBA00023136"/>
    </source>
</evidence>
<evidence type="ECO:0000256" key="1">
    <source>
        <dbReference type="ARBA" id="ARBA00004141"/>
    </source>
</evidence>
<dbReference type="Gene3D" id="1.20.58.340">
    <property type="entry name" value="Magnesium transport protein CorA, transmembrane region"/>
    <property type="match status" value="1"/>
</dbReference>
<comment type="caution">
    <text evidence="6">The sequence shown here is derived from an EMBL/GenBank/DDBJ whole genome shotgun (WGS) entry which is preliminary data.</text>
</comment>